<gene>
    <name evidence="2" type="ORF">BC739_002428</name>
</gene>
<organism evidence="2 3">
    <name type="scientific">Kutzneria viridogrisea</name>
    <dbReference type="NCBI Taxonomy" id="47990"/>
    <lineage>
        <taxon>Bacteria</taxon>
        <taxon>Bacillati</taxon>
        <taxon>Actinomycetota</taxon>
        <taxon>Actinomycetes</taxon>
        <taxon>Pseudonocardiales</taxon>
        <taxon>Pseudonocardiaceae</taxon>
        <taxon>Kutzneria</taxon>
    </lineage>
</organism>
<dbReference type="Pfam" id="PF01326">
    <property type="entry name" value="PPDK_N"/>
    <property type="match status" value="1"/>
</dbReference>
<dbReference type="PANTHER" id="PTHR43615:SF1">
    <property type="entry name" value="PPDK_N DOMAIN-CONTAINING PROTEIN"/>
    <property type="match status" value="1"/>
</dbReference>
<name>A0ABR6BEC5_9PSEU</name>
<dbReference type="InterPro" id="IPR002192">
    <property type="entry name" value="PPDK_AMP/ATP-bd"/>
</dbReference>
<feature type="domain" description="Pyruvate phosphate dikinase AMP/ATP-binding" evidence="1">
    <location>
        <begin position="369"/>
        <end position="638"/>
    </location>
</feature>
<dbReference type="RefSeq" id="WP_081790008.1">
    <property type="nucleotide sequence ID" value="NZ_BAAABQ010000084.1"/>
</dbReference>
<accession>A0ABR6BEC5</accession>
<dbReference type="EMBL" id="JACJID010000002">
    <property type="protein sequence ID" value="MBA8925229.1"/>
    <property type="molecule type" value="Genomic_DNA"/>
</dbReference>
<proteinExistence type="predicted"/>
<evidence type="ECO:0000259" key="1">
    <source>
        <dbReference type="Pfam" id="PF01326"/>
    </source>
</evidence>
<protein>
    <recommendedName>
        <fullName evidence="1">Pyruvate phosphate dikinase AMP/ATP-binding domain-containing protein</fullName>
    </recommendedName>
</protein>
<evidence type="ECO:0000313" key="3">
    <source>
        <dbReference type="Proteomes" id="UP000517916"/>
    </source>
</evidence>
<dbReference type="Gene3D" id="3.30.470.20">
    <property type="entry name" value="ATP-grasp fold, B domain"/>
    <property type="match status" value="1"/>
</dbReference>
<evidence type="ECO:0000313" key="2">
    <source>
        <dbReference type="EMBL" id="MBA8925229.1"/>
    </source>
</evidence>
<keyword evidence="3" id="KW-1185">Reference proteome</keyword>
<dbReference type="InterPro" id="IPR013815">
    <property type="entry name" value="ATP_grasp_subdomain_1"/>
</dbReference>
<dbReference type="InterPro" id="IPR051549">
    <property type="entry name" value="PEP_Utilizing_Enz"/>
</dbReference>
<dbReference type="Proteomes" id="UP000517916">
    <property type="component" value="Unassembled WGS sequence"/>
</dbReference>
<dbReference type="Gene3D" id="3.30.1490.20">
    <property type="entry name" value="ATP-grasp fold, A domain"/>
    <property type="match status" value="1"/>
</dbReference>
<dbReference type="PANTHER" id="PTHR43615">
    <property type="entry name" value="PHOSPHOENOLPYRUVATE SYNTHASE-RELATED"/>
    <property type="match status" value="1"/>
</dbReference>
<comment type="caution">
    <text evidence="2">The sequence shown here is derived from an EMBL/GenBank/DDBJ whole genome shotgun (WGS) entry which is preliminary data.</text>
</comment>
<dbReference type="SUPFAM" id="SSF56059">
    <property type="entry name" value="Glutathione synthetase ATP-binding domain-like"/>
    <property type="match status" value="1"/>
</dbReference>
<sequence length="640" mass="71270">MTAFTQLAGKLGGYPFVKVVVDRPNETIHFLDDASFSFHVEYIATQILGMPRAELEGGLDAFNHSVYQDPDRRFYLGILALHTRDERRIFSLETVEVDTMSAEMLTFFHDFVRANVDPALPMLLKPANHFQEQLLAGIPAARLPRISAHELFSSARFVPLNPGSAHGRLRAFRSEAEYRAAADSLEWYDIIVMHRVPDDIPRLAGIVNAHHTTPLSHTNVLASGWRIPNAIQLGVFDQIEREGLDRKWVRYEVVADGEAVVLEAAEEPVDVSRRPAWYAQRVVLEEPESESTPIASLNRLRLRDRHRYGTKAANLGELHHVLAKGSGRLLGFYQVRRPPRENLLGYLAGLLDVPAHGDLAEAAHRLLTDNVRVPRGIALPFAVQRRFLESSARVQQAIGKLKMALELDVPEVEALCLELQQLIRTTRIPEDLHEAIDSALVSELGGVRTFVVRSSSNAEDLAGFSAAGIYESINHVTTADRIFESIREVWASLVSPRSVRLRQLAGISLDETYMGVIVQEQVDAEFGGVLVTTNPLNRADFRNVYVNVSAKSVTEVVSGDALPLQYLYSTVEGGGRTISLGDAKSDLDTAAKDQMQRLAVVGRLLQAHFSPDYTFDSPVDVEWIADRERITIVQLRPYSA</sequence>
<reference evidence="2 3" key="1">
    <citation type="submission" date="2020-08" db="EMBL/GenBank/DDBJ databases">
        <title>Genomic Encyclopedia of Archaeal and Bacterial Type Strains, Phase II (KMG-II): from individual species to whole genera.</title>
        <authorList>
            <person name="Goeker M."/>
        </authorList>
    </citation>
    <scope>NUCLEOTIDE SEQUENCE [LARGE SCALE GENOMIC DNA]</scope>
    <source>
        <strain evidence="2 3">DSM 43850</strain>
    </source>
</reference>